<evidence type="ECO:0000313" key="2">
    <source>
        <dbReference type="EMBL" id="KAK5946284.1"/>
    </source>
</evidence>
<evidence type="ECO:0000313" key="3">
    <source>
        <dbReference type="Proteomes" id="UP001334248"/>
    </source>
</evidence>
<protein>
    <submittedName>
        <fullName evidence="2">Uncharacterized protein</fullName>
    </submittedName>
</protein>
<feature type="compositionally biased region" description="Polar residues" evidence="1">
    <location>
        <begin position="113"/>
        <end position="123"/>
    </location>
</feature>
<gene>
    <name evidence="2" type="ORF">PMZ80_000426</name>
</gene>
<evidence type="ECO:0000256" key="1">
    <source>
        <dbReference type="SAM" id="MobiDB-lite"/>
    </source>
</evidence>
<accession>A0ABR0S1S9</accession>
<feature type="region of interest" description="Disordered" evidence="1">
    <location>
        <begin position="1"/>
        <end position="24"/>
    </location>
</feature>
<dbReference type="RefSeq" id="XP_064734374.1">
    <property type="nucleotide sequence ID" value="XM_064868877.1"/>
</dbReference>
<proteinExistence type="predicted"/>
<organism evidence="2 3">
    <name type="scientific">Knufia obscura</name>
    <dbReference type="NCBI Taxonomy" id="1635080"/>
    <lineage>
        <taxon>Eukaryota</taxon>
        <taxon>Fungi</taxon>
        <taxon>Dikarya</taxon>
        <taxon>Ascomycota</taxon>
        <taxon>Pezizomycotina</taxon>
        <taxon>Eurotiomycetes</taxon>
        <taxon>Chaetothyriomycetidae</taxon>
        <taxon>Chaetothyriales</taxon>
        <taxon>Trichomeriaceae</taxon>
        <taxon>Knufia</taxon>
    </lineage>
</organism>
<feature type="compositionally biased region" description="Basic and acidic residues" evidence="1">
    <location>
        <begin position="142"/>
        <end position="154"/>
    </location>
</feature>
<dbReference type="Proteomes" id="UP001334248">
    <property type="component" value="Unassembled WGS sequence"/>
</dbReference>
<sequence length="322" mass="36255">MDSSMSQTDLRDNEGPAQQRTQTSFATPWDGLDLDLFLPKHSIRNDSVPRLRLNNVLSMYLSILPIGPSGLATHWYDKWDACKKASCYHQVLEDILQSENATALKVSEAIKSNAASRPGQKNDNNSDHLKDLTIQPRKRVRNPVEDTPSKEPPAKRLRITDISPSTDKETRPQAGRESAPSPESNPTSVDYATADADITVRVYHTHNKVIARVNNLLEIVGEAEGIEVQLERNHREEPITAWDFRASAIFDDLAEQLAGLQNQARTFCQTISDLASELKWLTRAGRTSTNAEHEEFFSTLEKGSLQYWLESGSQPFQIWEDE</sequence>
<comment type="caution">
    <text evidence="2">The sequence shown here is derived from an EMBL/GenBank/DDBJ whole genome shotgun (WGS) entry which is preliminary data.</text>
</comment>
<keyword evidence="3" id="KW-1185">Reference proteome</keyword>
<name>A0ABR0S1S9_9EURO</name>
<dbReference type="GeneID" id="89993875"/>
<feature type="region of interest" description="Disordered" evidence="1">
    <location>
        <begin position="112"/>
        <end position="189"/>
    </location>
</feature>
<reference evidence="2 3" key="1">
    <citation type="journal article" date="2023" name="Res Sq">
        <title>Genomic and morphological characterization of Knufia obscura isolated from the Mars 2020 spacecraft assembly facility.</title>
        <authorList>
            <person name="Chander A.M."/>
            <person name="Teixeira M.M."/>
            <person name="Singh N.K."/>
            <person name="Williams M.P."/>
            <person name="Parker C.W."/>
            <person name="Leo P."/>
            <person name="Stajich J.E."/>
            <person name="Torok T."/>
            <person name="Tighe S."/>
            <person name="Mason C.E."/>
            <person name="Venkateswaran K."/>
        </authorList>
    </citation>
    <scope>NUCLEOTIDE SEQUENCE [LARGE SCALE GENOMIC DNA]</scope>
    <source>
        <strain evidence="2 3">CCFEE 5817</strain>
    </source>
</reference>
<dbReference type="EMBL" id="JAVHJV010000001">
    <property type="protein sequence ID" value="KAK5946284.1"/>
    <property type="molecule type" value="Genomic_DNA"/>
</dbReference>